<dbReference type="InParanoid" id="C4Y1L3"/>
<dbReference type="OMA" id="HNRTRTY"/>
<evidence type="ECO:0000313" key="2">
    <source>
        <dbReference type="Proteomes" id="UP000007703"/>
    </source>
</evidence>
<name>C4Y1L3_CLAL4</name>
<dbReference type="InterPro" id="IPR029058">
    <property type="entry name" value="AB_hydrolase_fold"/>
</dbReference>
<dbReference type="GeneID" id="8498481"/>
<dbReference type="EMBL" id="CH408077">
    <property type="protein sequence ID" value="EEQ37972.1"/>
    <property type="molecule type" value="Genomic_DNA"/>
</dbReference>
<dbReference type="OrthoDB" id="2152248at2759"/>
<reference evidence="1 2" key="1">
    <citation type="journal article" date="2009" name="Nature">
        <title>Evolution of pathogenicity and sexual reproduction in eight Candida genomes.</title>
        <authorList>
            <person name="Butler G."/>
            <person name="Rasmussen M.D."/>
            <person name="Lin M.F."/>
            <person name="Santos M.A."/>
            <person name="Sakthikumar S."/>
            <person name="Munro C.A."/>
            <person name="Rheinbay E."/>
            <person name="Grabherr M."/>
            <person name="Forche A."/>
            <person name="Reedy J.L."/>
            <person name="Agrafioti I."/>
            <person name="Arnaud M.B."/>
            <person name="Bates S."/>
            <person name="Brown A.J."/>
            <person name="Brunke S."/>
            <person name="Costanzo M.C."/>
            <person name="Fitzpatrick D.A."/>
            <person name="de Groot P.W."/>
            <person name="Harris D."/>
            <person name="Hoyer L.L."/>
            <person name="Hube B."/>
            <person name="Klis F.M."/>
            <person name="Kodira C."/>
            <person name="Lennard N."/>
            <person name="Logue M.E."/>
            <person name="Martin R."/>
            <person name="Neiman A.M."/>
            <person name="Nikolaou E."/>
            <person name="Quail M.A."/>
            <person name="Quinn J."/>
            <person name="Santos M.C."/>
            <person name="Schmitzberger F.F."/>
            <person name="Sherlock G."/>
            <person name="Shah P."/>
            <person name="Silverstein K.A."/>
            <person name="Skrzypek M.S."/>
            <person name="Soll D."/>
            <person name="Staggs R."/>
            <person name="Stansfield I."/>
            <person name="Stumpf M.P."/>
            <person name="Sudbery P.E."/>
            <person name="Srikantha T."/>
            <person name="Zeng Q."/>
            <person name="Berman J."/>
            <person name="Berriman M."/>
            <person name="Heitman J."/>
            <person name="Gow N.A."/>
            <person name="Lorenz M.C."/>
            <person name="Birren B.W."/>
            <person name="Kellis M."/>
            <person name="Cuomo C.A."/>
        </authorList>
    </citation>
    <scope>NUCLEOTIDE SEQUENCE [LARGE SCALE GENOMIC DNA]</scope>
    <source>
        <strain evidence="1 2">ATCC 42720</strain>
    </source>
</reference>
<accession>C4Y1L3</accession>
<protein>
    <recommendedName>
        <fullName evidence="3">Alpha/beta hydrolase</fullName>
    </recommendedName>
</protein>
<sequence>MIQFNVDLSKFSKKTFSIGGITVYVYNSDAIAAYVKGLGPNPDLDSIQLNFLYLVHHRSGDYTYTEATGVKILENYASEIPLIPVTFDIRNHGARTVDKSKNSSWKSGNDTHAMDMMSCIEGTIYDLKLIMDYLPSYLNLDALLHESWKERDLKFKFCNILSGYSVGAHVVIRFANRYADLVSIINPNIGCSDLTSLLVNRLKGTSDYSKKLLYFNYEELGLTEEQKQKYPESLHLHVSREDIEIMESFPFRSVKMFATFYSDDPIVPSKISTLWADTYANSNGSTELYYEEGAIHDITEEMVLQFVKWLSKQLS</sequence>
<evidence type="ECO:0000313" key="1">
    <source>
        <dbReference type="EMBL" id="EEQ37972.1"/>
    </source>
</evidence>
<proteinExistence type="predicted"/>
<dbReference type="VEuPathDB" id="FungiDB:CLUG_02095"/>
<dbReference type="STRING" id="306902.C4Y1L3"/>
<organism evidence="1 2">
    <name type="scientific">Clavispora lusitaniae (strain ATCC 42720)</name>
    <name type="common">Yeast</name>
    <name type="synonym">Candida lusitaniae</name>
    <dbReference type="NCBI Taxonomy" id="306902"/>
    <lineage>
        <taxon>Eukaryota</taxon>
        <taxon>Fungi</taxon>
        <taxon>Dikarya</taxon>
        <taxon>Ascomycota</taxon>
        <taxon>Saccharomycotina</taxon>
        <taxon>Pichiomycetes</taxon>
        <taxon>Metschnikowiaceae</taxon>
        <taxon>Clavispora</taxon>
    </lineage>
</organism>
<dbReference type="KEGG" id="clu:CLUG_02095"/>
<dbReference type="Proteomes" id="UP000007703">
    <property type="component" value="Unassembled WGS sequence"/>
</dbReference>
<dbReference type="HOGENOM" id="CLU_048444_1_0_1"/>
<dbReference type="Gene3D" id="3.40.50.1820">
    <property type="entry name" value="alpha/beta hydrolase"/>
    <property type="match status" value="1"/>
</dbReference>
<evidence type="ECO:0008006" key="3">
    <source>
        <dbReference type="Google" id="ProtNLM"/>
    </source>
</evidence>
<dbReference type="SUPFAM" id="SSF53474">
    <property type="entry name" value="alpha/beta-Hydrolases"/>
    <property type="match status" value="1"/>
</dbReference>
<dbReference type="AlphaFoldDB" id="C4Y1L3"/>
<gene>
    <name evidence="1" type="ORF">CLUG_02095</name>
</gene>